<dbReference type="Pfam" id="PF01047">
    <property type="entry name" value="MarR"/>
    <property type="match status" value="1"/>
</dbReference>
<evidence type="ECO:0000256" key="3">
    <source>
        <dbReference type="ARBA" id="ARBA00023163"/>
    </source>
</evidence>
<comment type="caution">
    <text evidence="5">The sequence shown here is derived from an EMBL/GenBank/DDBJ whole genome shotgun (WGS) entry which is preliminary data.</text>
</comment>
<reference evidence="5" key="1">
    <citation type="submission" date="2020-08" db="EMBL/GenBank/DDBJ databases">
        <title>Genome public.</title>
        <authorList>
            <person name="Liu C."/>
            <person name="Sun Q."/>
        </authorList>
    </citation>
    <scope>NUCLEOTIDE SEQUENCE</scope>
    <source>
        <strain evidence="5">BX22</strain>
    </source>
</reference>
<evidence type="ECO:0000313" key="5">
    <source>
        <dbReference type="EMBL" id="MBC5636562.1"/>
    </source>
</evidence>
<dbReference type="PROSITE" id="PS50995">
    <property type="entry name" value="HTH_MARR_2"/>
    <property type="match status" value="1"/>
</dbReference>
<dbReference type="PANTHER" id="PTHR42756:SF1">
    <property type="entry name" value="TRANSCRIPTIONAL REPRESSOR OF EMRAB OPERON"/>
    <property type="match status" value="1"/>
</dbReference>
<dbReference type="InterPro" id="IPR036388">
    <property type="entry name" value="WH-like_DNA-bd_sf"/>
</dbReference>
<evidence type="ECO:0000256" key="1">
    <source>
        <dbReference type="ARBA" id="ARBA00023015"/>
    </source>
</evidence>
<evidence type="ECO:0000313" key="6">
    <source>
        <dbReference type="Proteomes" id="UP000637359"/>
    </source>
</evidence>
<feature type="domain" description="HTH marR-type" evidence="4">
    <location>
        <begin position="1"/>
        <end position="138"/>
    </location>
</feature>
<accession>A0A923RJQ6</accession>
<evidence type="ECO:0000256" key="2">
    <source>
        <dbReference type="ARBA" id="ARBA00023125"/>
    </source>
</evidence>
<dbReference type="InterPro" id="IPR036390">
    <property type="entry name" value="WH_DNA-bd_sf"/>
</dbReference>
<keyword evidence="6" id="KW-1185">Reference proteome</keyword>
<dbReference type="GO" id="GO:0003677">
    <property type="term" value="F:DNA binding"/>
    <property type="evidence" value="ECO:0007669"/>
    <property type="project" value="UniProtKB-KW"/>
</dbReference>
<dbReference type="AlphaFoldDB" id="A0A923RJQ6"/>
<dbReference type="Gene3D" id="1.10.10.10">
    <property type="entry name" value="Winged helix-like DNA-binding domain superfamily/Winged helix DNA-binding domain"/>
    <property type="match status" value="1"/>
</dbReference>
<sequence length="143" mass="16893">MELKDLVERYQSAITHVYRRVNIILKEKIQSDITTDLFTTLHFIYKRKKCTSTEIATEFGIGKSAVTAQINRLYEKGLIERDRDDDDRRVIYLYVSDKGIDFVENTEKELFQELGNYLGDFDEKEIYTFICSLEKLAEKMKVE</sequence>
<protein>
    <submittedName>
        <fullName evidence="5">Winged helix-turn-helix transcriptional regulator</fullName>
    </submittedName>
</protein>
<keyword evidence="2" id="KW-0238">DNA-binding</keyword>
<dbReference type="RefSeq" id="WP_186869267.1">
    <property type="nucleotide sequence ID" value="NZ_JACOOL010000004.1"/>
</dbReference>
<organism evidence="5 6">
    <name type="scientific">Ornithinibacillus hominis</name>
    <dbReference type="NCBI Taxonomy" id="2763055"/>
    <lineage>
        <taxon>Bacteria</taxon>
        <taxon>Bacillati</taxon>
        <taxon>Bacillota</taxon>
        <taxon>Bacilli</taxon>
        <taxon>Bacillales</taxon>
        <taxon>Bacillaceae</taxon>
        <taxon>Ornithinibacillus</taxon>
    </lineage>
</organism>
<proteinExistence type="predicted"/>
<keyword evidence="3" id="KW-0804">Transcription</keyword>
<dbReference type="Proteomes" id="UP000637359">
    <property type="component" value="Unassembled WGS sequence"/>
</dbReference>
<dbReference type="GO" id="GO:0003700">
    <property type="term" value="F:DNA-binding transcription factor activity"/>
    <property type="evidence" value="ECO:0007669"/>
    <property type="project" value="InterPro"/>
</dbReference>
<dbReference type="EMBL" id="JACOOL010000004">
    <property type="protein sequence ID" value="MBC5636562.1"/>
    <property type="molecule type" value="Genomic_DNA"/>
</dbReference>
<dbReference type="PANTHER" id="PTHR42756">
    <property type="entry name" value="TRANSCRIPTIONAL REGULATOR, MARR"/>
    <property type="match status" value="1"/>
</dbReference>
<keyword evidence="1" id="KW-0805">Transcription regulation</keyword>
<evidence type="ECO:0000259" key="4">
    <source>
        <dbReference type="PROSITE" id="PS50995"/>
    </source>
</evidence>
<gene>
    <name evidence="5" type="ORF">H8S33_06965</name>
</gene>
<name>A0A923RJQ6_9BACI</name>
<dbReference type="SUPFAM" id="SSF46785">
    <property type="entry name" value="Winged helix' DNA-binding domain"/>
    <property type="match status" value="1"/>
</dbReference>
<dbReference type="SMART" id="SM00347">
    <property type="entry name" value="HTH_MARR"/>
    <property type="match status" value="1"/>
</dbReference>
<dbReference type="InterPro" id="IPR000835">
    <property type="entry name" value="HTH_MarR-typ"/>
</dbReference>